<dbReference type="PROSITE" id="PS50112">
    <property type="entry name" value="PAS"/>
    <property type="match status" value="1"/>
</dbReference>
<accession>A0A4R3HZA9</accession>
<comment type="caution">
    <text evidence="2">The sequence shown here is derived from an EMBL/GenBank/DDBJ whole genome shotgun (WGS) entry which is preliminary data.</text>
</comment>
<gene>
    <name evidence="2" type="ORF">BCF53_11917</name>
</gene>
<dbReference type="Proteomes" id="UP000295793">
    <property type="component" value="Unassembled WGS sequence"/>
</dbReference>
<evidence type="ECO:0000313" key="3">
    <source>
        <dbReference type="Proteomes" id="UP000295793"/>
    </source>
</evidence>
<dbReference type="EMBL" id="SLZR01000019">
    <property type="protein sequence ID" value="TCS37595.1"/>
    <property type="molecule type" value="Genomic_DNA"/>
</dbReference>
<sequence>MITDREKLMETRRHCKDLKHTEIAVQSLDFSGSILDVSPAWLDAMGYQREEVIGRHFFEFLDKQSLMKVDSCFPRLKDFGYVDAVPLGLMRKDKSVLKVTLTGTSLYGPNGTFIRTFCELTPAANEQ</sequence>
<organism evidence="2 3">
    <name type="scientific">Reinekea marinisedimentorum</name>
    <dbReference type="NCBI Taxonomy" id="230495"/>
    <lineage>
        <taxon>Bacteria</taxon>
        <taxon>Pseudomonadati</taxon>
        <taxon>Pseudomonadota</taxon>
        <taxon>Gammaproteobacteria</taxon>
        <taxon>Oceanospirillales</taxon>
        <taxon>Saccharospirillaceae</taxon>
        <taxon>Reinekea</taxon>
    </lineage>
</organism>
<proteinExistence type="predicted"/>
<evidence type="ECO:0000313" key="2">
    <source>
        <dbReference type="EMBL" id="TCS37595.1"/>
    </source>
</evidence>
<keyword evidence="3" id="KW-1185">Reference proteome</keyword>
<dbReference type="CDD" id="cd00130">
    <property type="entry name" value="PAS"/>
    <property type="match status" value="1"/>
</dbReference>
<reference evidence="2 3" key="1">
    <citation type="submission" date="2019-03" db="EMBL/GenBank/DDBJ databases">
        <title>Genomic Encyclopedia of Archaeal and Bacterial Type Strains, Phase II (KMG-II): from individual species to whole genera.</title>
        <authorList>
            <person name="Goeker M."/>
        </authorList>
    </citation>
    <scope>NUCLEOTIDE SEQUENCE [LARGE SCALE GENOMIC DNA]</scope>
    <source>
        <strain evidence="2 3">DSM 15388</strain>
    </source>
</reference>
<dbReference type="RefSeq" id="WP_132703301.1">
    <property type="nucleotide sequence ID" value="NZ_SLZR01000019.1"/>
</dbReference>
<dbReference type="NCBIfam" id="TIGR00229">
    <property type="entry name" value="sensory_box"/>
    <property type="match status" value="1"/>
</dbReference>
<evidence type="ECO:0000259" key="1">
    <source>
        <dbReference type="PROSITE" id="PS50112"/>
    </source>
</evidence>
<dbReference type="AlphaFoldDB" id="A0A4R3HZA9"/>
<dbReference type="Pfam" id="PF13426">
    <property type="entry name" value="PAS_9"/>
    <property type="match status" value="1"/>
</dbReference>
<dbReference type="InterPro" id="IPR035965">
    <property type="entry name" value="PAS-like_dom_sf"/>
</dbReference>
<dbReference type="SUPFAM" id="SSF55785">
    <property type="entry name" value="PYP-like sensor domain (PAS domain)"/>
    <property type="match status" value="1"/>
</dbReference>
<protein>
    <submittedName>
        <fullName evidence="2">PAS domain S-box-containing protein</fullName>
    </submittedName>
</protein>
<dbReference type="OrthoDB" id="9765776at2"/>
<dbReference type="InterPro" id="IPR000014">
    <property type="entry name" value="PAS"/>
</dbReference>
<dbReference type="Gene3D" id="3.30.450.20">
    <property type="entry name" value="PAS domain"/>
    <property type="match status" value="1"/>
</dbReference>
<name>A0A4R3HZA9_9GAMM</name>
<feature type="domain" description="PAS" evidence="1">
    <location>
        <begin position="28"/>
        <end position="65"/>
    </location>
</feature>